<evidence type="ECO:0000313" key="2">
    <source>
        <dbReference type="Proteomes" id="UP000248614"/>
    </source>
</evidence>
<organism evidence="1 2">
    <name type="scientific">Sphingomonas hengshuiensis</name>
    <dbReference type="NCBI Taxonomy" id="1609977"/>
    <lineage>
        <taxon>Bacteria</taxon>
        <taxon>Pseudomonadati</taxon>
        <taxon>Pseudomonadota</taxon>
        <taxon>Alphaproteobacteria</taxon>
        <taxon>Sphingomonadales</taxon>
        <taxon>Sphingomonadaceae</taxon>
        <taxon>Sphingomonas</taxon>
    </lineage>
</organism>
<dbReference type="EMBL" id="QFNF01000024">
    <property type="protein sequence ID" value="PZO76822.1"/>
    <property type="molecule type" value="Genomic_DNA"/>
</dbReference>
<name>A0A2W4Z8K9_9SPHN</name>
<accession>A0A2W4Z8K9</accession>
<proteinExistence type="predicted"/>
<comment type="caution">
    <text evidence="1">The sequence shown here is derived from an EMBL/GenBank/DDBJ whole genome shotgun (WGS) entry which is preliminary data.</text>
</comment>
<protein>
    <submittedName>
        <fullName evidence="1">Uncharacterized protein</fullName>
    </submittedName>
</protein>
<reference evidence="1 2" key="1">
    <citation type="submission" date="2017-08" db="EMBL/GenBank/DDBJ databases">
        <title>Infants hospitalized years apart are colonized by the same room-sourced microbial strains.</title>
        <authorList>
            <person name="Brooks B."/>
            <person name="Olm M.R."/>
            <person name="Firek B.A."/>
            <person name="Baker R."/>
            <person name="Thomas B.C."/>
            <person name="Morowitz M.J."/>
            <person name="Banfield J.F."/>
        </authorList>
    </citation>
    <scope>NUCLEOTIDE SEQUENCE [LARGE SCALE GENOMIC DNA]</scope>
    <source>
        <strain evidence="1">S2_018_000_R3_110</strain>
    </source>
</reference>
<gene>
    <name evidence="1" type="ORF">DI632_09830</name>
</gene>
<sequence length="67" mass="7868">MFRGGHMSSADIEYYRRRLREAESRAAQANLPEVRRVHREMAERYTAILRDVERGANRPMPGIVPRN</sequence>
<dbReference type="Proteomes" id="UP000248614">
    <property type="component" value="Unassembled WGS sequence"/>
</dbReference>
<evidence type="ECO:0000313" key="1">
    <source>
        <dbReference type="EMBL" id="PZO76822.1"/>
    </source>
</evidence>
<dbReference type="AlphaFoldDB" id="A0A2W4Z8K9"/>